<evidence type="ECO:0000313" key="5">
    <source>
        <dbReference type="Proteomes" id="UP000431684"/>
    </source>
</evidence>
<accession>A0A6I3XBQ0</accession>
<dbReference type="Pfam" id="PF07940">
    <property type="entry name" value="Hepar_II_III_C"/>
    <property type="match status" value="1"/>
</dbReference>
<dbReference type="EMBL" id="WNWM01000002">
    <property type="protein sequence ID" value="MUI13757.1"/>
    <property type="molecule type" value="Genomic_DNA"/>
</dbReference>
<dbReference type="AlphaFoldDB" id="A0A6I3XBQ0"/>
<dbReference type="Proteomes" id="UP000431684">
    <property type="component" value="Unassembled WGS sequence"/>
</dbReference>
<dbReference type="GO" id="GO:0016829">
    <property type="term" value="F:lyase activity"/>
    <property type="evidence" value="ECO:0007669"/>
    <property type="project" value="InterPro"/>
</dbReference>
<evidence type="ECO:0000313" key="4">
    <source>
        <dbReference type="EMBL" id="MUI13757.1"/>
    </source>
</evidence>
<feature type="signal peptide" evidence="2">
    <location>
        <begin position="1"/>
        <end position="17"/>
    </location>
</feature>
<protein>
    <recommendedName>
        <fullName evidence="3">Heparinase II/III-like C-terminal domain-containing protein</fullName>
    </recommendedName>
</protein>
<feature type="domain" description="Heparinase II/III-like C-terminal" evidence="3">
    <location>
        <begin position="615"/>
        <end position="748"/>
    </location>
</feature>
<comment type="caution">
    <text evidence="4">The sequence shown here is derived from an EMBL/GenBank/DDBJ whole genome shotgun (WGS) entry which is preliminary data.</text>
</comment>
<gene>
    <name evidence="4" type="ORF">GJV26_14985</name>
</gene>
<dbReference type="Gene3D" id="2.70.98.70">
    <property type="match status" value="1"/>
</dbReference>
<feature type="chain" id="PRO_5026297518" description="Heparinase II/III-like C-terminal domain-containing protein" evidence="2">
    <location>
        <begin position="18"/>
        <end position="919"/>
    </location>
</feature>
<evidence type="ECO:0000256" key="1">
    <source>
        <dbReference type="ARBA" id="ARBA00004196"/>
    </source>
</evidence>
<comment type="subcellular location">
    <subcellularLocation>
        <location evidence="1">Cell envelope</location>
    </subcellularLocation>
</comment>
<dbReference type="GO" id="GO:0030313">
    <property type="term" value="C:cell envelope"/>
    <property type="evidence" value="ECO:0007669"/>
    <property type="project" value="UniProtKB-SubCell"/>
</dbReference>
<evidence type="ECO:0000256" key="2">
    <source>
        <dbReference type="SAM" id="SignalP"/>
    </source>
</evidence>
<dbReference type="InterPro" id="IPR013783">
    <property type="entry name" value="Ig-like_fold"/>
</dbReference>
<proteinExistence type="predicted"/>
<keyword evidence="5" id="KW-1185">Reference proteome</keyword>
<organism evidence="4 5">
    <name type="scientific">Pseudoduganella dura</name>
    <dbReference type="NCBI Taxonomy" id="321982"/>
    <lineage>
        <taxon>Bacteria</taxon>
        <taxon>Pseudomonadati</taxon>
        <taxon>Pseudomonadota</taxon>
        <taxon>Betaproteobacteria</taxon>
        <taxon>Burkholderiales</taxon>
        <taxon>Oxalobacteraceae</taxon>
        <taxon>Telluria group</taxon>
        <taxon>Pseudoduganella</taxon>
    </lineage>
</organism>
<reference evidence="4 5" key="1">
    <citation type="submission" date="2019-11" db="EMBL/GenBank/DDBJ databases">
        <title>Draft Genome Sequences of Six Type Strains of the Genus Massilia.</title>
        <authorList>
            <person name="Miess H."/>
            <person name="Frediansyah A."/>
            <person name="Goeker M."/>
            <person name="Gross H."/>
        </authorList>
    </citation>
    <scope>NUCLEOTIDE SEQUENCE [LARGE SCALE GENOMIC DNA]</scope>
    <source>
        <strain evidence="4 5">DSM 17513</strain>
    </source>
</reference>
<keyword evidence="2" id="KW-0732">Signal</keyword>
<evidence type="ECO:0000259" key="3">
    <source>
        <dbReference type="Pfam" id="PF07940"/>
    </source>
</evidence>
<dbReference type="Gene3D" id="2.60.40.10">
    <property type="entry name" value="Immunoglobulins"/>
    <property type="match status" value="1"/>
</dbReference>
<dbReference type="InterPro" id="IPR012480">
    <property type="entry name" value="Hepar_II_III_C"/>
</dbReference>
<dbReference type="Gene3D" id="1.50.10.100">
    <property type="entry name" value="Chondroitin AC/alginate lyase"/>
    <property type="match status" value="1"/>
</dbReference>
<sequence length="919" mass="102252">MIKFLALSISLMGVAQAAPTIEYFYSDSNHVVPGQSINLYWKVEGATRIILNGLAVTGNSTNVVIPSAAASSAVSYKLDVSDIAGNIVSKTITPQPGKMLNGERITEAYVPGCTFTTADFFTNHFVPRIEPRDCTEVKVTQPIFVWPQVPDMATGVNMTFTLSRVNSDNTRQVVYTTNTTTPRIILPSNIMTPGSYIWKVSYINRNNQAKTSNERRFIFNEMKYANMPAASAVIAAVMARPHPRVLPRDANKQPISAAILQQKIAAGLEKPAFDKYFYQAKQVDIGNKDYTNSVVLPEPATKEQAFNVAKAQMNAVEWLAFASHLDTSLDATAIARYRTKAIDRMVATATWKTGLDGVTSEYIDDQANRVIMSTLALGLDLLQNQMSEAQINTVIVAINERLQITTTKLDGNLNGDSYYSNLSRKPLDSHNLAAVHYVTQTLMYASGIQTKNYEIDANYQQLAKSWERMVTTMGAWGGSADSALGDGTFYGWMAMEIYAPMLATYRIIAGANLHETPPFANIVNNFIAFTPRHRIFDSVMGAFGDATEKRGTYLSYAHSTYRLFAHLSRREIDQWYATETTETVPTVVKSIYSFLMYGIDSQISAPGNTPILPASYLFEDAGTVAMHSISSDPLRSSLYFRSSKLGSFSHNHADNNAFTFVSRGEDIFISGGIYPSYGGEVYQATRRATRFKNAITFDDGLGQAYNTDKPNLPVFSMQASGKLINYYHKDDDDKPWSIATGDATNAYRQFTDKATPQWQPLLNKAIRTVAYNRKAGIAVIYDYAESPIPRRWEANFQTLKPVSLPSSTSDRMIRVRRKDGSDVCVVYHGYNGKWTTESMGKYYPEPTDKDGILIPETTQFHTTYTTDNLSSIYSGVTVITEDCNDADDVPVKYIEGLKYTLQFNGKALHFDREKVQISE</sequence>
<dbReference type="InterPro" id="IPR008929">
    <property type="entry name" value="Chondroitin_lyas"/>
</dbReference>
<name>A0A6I3XBQ0_9BURK</name>
<dbReference type="OrthoDB" id="9772435at2"/>
<dbReference type="RefSeq" id="WP_155709525.1">
    <property type="nucleotide sequence ID" value="NZ_BMWU01000001.1"/>
</dbReference>